<evidence type="ECO:0000256" key="6">
    <source>
        <dbReference type="ARBA" id="ARBA00023136"/>
    </source>
</evidence>
<feature type="transmembrane region" description="Helical" evidence="8">
    <location>
        <begin position="405"/>
        <end position="430"/>
    </location>
</feature>
<evidence type="ECO:0000256" key="7">
    <source>
        <dbReference type="ARBA" id="ARBA00023315"/>
    </source>
</evidence>
<name>A0A8D0LBI6_SPHPU</name>
<dbReference type="PANTHER" id="PTHR13906:SF3">
    <property type="entry name" value="GHRELIN O-ACYLTRANSFERASE"/>
    <property type="match status" value="1"/>
</dbReference>
<evidence type="ECO:0000256" key="1">
    <source>
        <dbReference type="ARBA" id="ARBA00004477"/>
    </source>
</evidence>
<evidence type="ECO:0000256" key="4">
    <source>
        <dbReference type="ARBA" id="ARBA00022824"/>
    </source>
</evidence>
<feature type="transmembrane region" description="Helical" evidence="8">
    <location>
        <begin position="49"/>
        <end position="77"/>
    </location>
</feature>
<dbReference type="Pfam" id="PF03062">
    <property type="entry name" value="MBOAT"/>
    <property type="match status" value="1"/>
</dbReference>
<evidence type="ECO:0000256" key="5">
    <source>
        <dbReference type="ARBA" id="ARBA00022989"/>
    </source>
</evidence>
<evidence type="ECO:0000256" key="2">
    <source>
        <dbReference type="ARBA" id="ARBA00022679"/>
    </source>
</evidence>
<reference evidence="9" key="2">
    <citation type="submission" date="2025-09" db="UniProtKB">
        <authorList>
            <consortium name="Ensembl"/>
        </authorList>
    </citation>
    <scope>IDENTIFICATION</scope>
</reference>
<proteinExistence type="predicted"/>
<reference evidence="9" key="1">
    <citation type="submission" date="2025-08" db="UniProtKB">
        <authorList>
            <consortium name="Ensembl"/>
        </authorList>
    </citation>
    <scope>IDENTIFICATION</scope>
</reference>
<feature type="transmembrane region" description="Helical" evidence="8">
    <location>
        <begin position="235"/>
        <end position="256"/>
    </location>
</feature>
<keyword evidence="10" id="KW-1185">Reference proteome</keyword>
<keyword evidence="7" id="KW-0012">Acyltransferase</keyword>
<evidence type="ECO:0000256" key="8">
    <source>
        <dbReference type="SAM" id="Phobius"/>
    </source>
</evidence>
<dbReference type="GeneTree" id="ENSGT01030000234564"/>
<protein>
    <submittedName>
        <fullName evidence="9">Membrane bound O-acyltransferase domain containing 4</fullName>
    </submittedName>
    <submittedName>
        <fullName evidence="9">Membrane bound ghrelin O-acyltransferase MBOAT4</fullName>
    </submittedName>
</protein>
<dbReference type="AlphaFoldDB" id="A0A8D0LBI6"/>
<evidence type="ECO:0000313" key="9">
    <source>
        <dbReference type="Ensembl" id="ENSSPUP00000022814.1"/>
    </source>
</evidence>
<feature type="transmembrane region" description="Helical" evidence="8">
    <location>
        <begin position="203"/>
        <end position="223"/>
    </location>
</feature>
<evidence type="ECO:0000313" key="10">
    <source>
        <dbReference type="Proteomes" id="UP000694392"/>
    </source>
</evidence>
<feature type="transmembrane region" description="Helical" evidence="8">
    <location>
        <begin position="378"/>
        <end position="399"/>
    </location>
</feature>
<dbReference type="GO" id="GO:0016412">
    <property type="term" value="F:serine O-acyltransferase activity"/>
    <property type="evidence" value="ECO:0007669"/>
    <property type="project" value="Ensembl"/>
</dbReference>
<gene>
    <name evidence="9" type="primary">MBOAT4</name>
</gene>
<dbReference type="InterPro" id="IPR004299">
    <property type="entry name" value="MBOAT_fam"/>
</dbReference>
<keyword evidence="5 8" id="KW-1133">Transmembrane helix</keyword>
<feature type="transmembrane region" description="Helical" evidence="8">
    <location>
        <begin position="155"/>
        <end position="177"/>
    </location>
</feature>
<dbReference type="GO" id="GO:0030258">
    <property type="term" value="P:lipid modification"/>
    <property type="evidence" value="ECO:0007669"/>
    <property type="project" value="TreeGrafter"/>
</dbReference>
<dbReference type="GO" id="GO:0005789">
    <property type="term" value="C:endoplasmic reticulum membrane"/>
    <property type="evidence" value="ECO:0007669"/>
    <property type="project" value="UniProtKB-SubCell"/>
</dbReference>
<dbReference type="Ensembl" id="ENSSPUT00000024322.1">
    <property type="protein sequence ID" value="ENSSPUP00000022814.1"/>
    <property type="gene ID" value="ENSSPUG00000017512.1"/>
</dbReference>
<dbReference type="PANTHER" id="PTHR13906">
    <property type="entry name" value="PORCUPINE"/>
    <property type="match status" value="1"/>
</dbReference>
<sequence length="431" mass="48537">MQWAYPFFLHPPAVYQLAVFPFAILFHYLCISGALSINARYIFLLTGGCLLAPAAMGCYALLVFIPAFCSVAILYLISPLQVCRWAFSFQMSWQTLCHLGLHYKEYYLQEVPSVRFSITLSALMLLTQKVTSLALDIHEGKVKMASQRKGQQRSALVQGLVQLLPLCSYLLSFPALLGGPLCSFGRFQSWIKYSRAPSPRHPFWASSQKGFSAVALGLLKIGVRAWVCPQADLKACAGLGCVYAMWTSALLFKLVYYSHWLLDESLFNAAGFGLGQEHPTEAVNGVFLDTDIWTLETTSRVALFTRTWNKSTAQWLRRLIFLQSPSQPLLATFAFSAWWHGLHPGQVFGFLCWAVMVEADYRIHSFGSSFTKSRPRKLLYKAVTWVHTQLIMAYIIIAVEMRSLSSLWLLCASYSSFFPLVYCVSLLLLAK</sequence>
<keyword evidence="6 8" id="KW-0472">Membrane</keyword>
<keyword evidence="4" id="KW-0256">Endoplasmic reticulum</keyword>
<organism evidence="9 10">
    <name type="scientific">Sphenodon punctatus</name>
    <name type="common">Tuatara</name>
    <name type="synonym">Hatteria punctata</name>
    <dbReference type="NCBI Taxonomy" id="8508"/>
    <lineage>
        <taxon>Eukaryota</taxon>
        <taxon>Metazoa</taxon>
        <taxon>Chordata</taxon>
        <taxon>Craniata</taxon>
        <taxon>Vertebrata</taxon>
        <taxon>Euteleostomi</taxon>
        <taxon>Lepidosauria</taxon>
        <taxon>Sphenodontia</taxon>
        <taxon>Sphenodontidae</taxon>
        <taxon>Sphenodon</taxon>
    </lineage>
</organism>
<dbReference type="OMA" id="MDWLQLF"/>
<dbReference type="Proteomes" id="UP000694392">
    <property type="component" value="Unplaced"/>
</dbReference>
<keyword evidence="2" id="KW-0808">Transferase</keyword>
<feature type="transmembrane region" description="Helical" evidence="8">
    <location>
        <begin position="337"/>
        <end position="357"/>
    </location>
</feature>
<accession>A0A8D0LBI6</accession>
<evidence type="ECO:0000256" key="3">
    <source>
        <dbReference type="ARBA" id="ARBA00022692"/>
    </source>
</evidence>
<keyword evidence="3 8" id="KW-0812">Transmembrane</keyword>
<feature type="transmembrane region" description="Helical" evidence="8">
    <location>
        <begin position="13"/>
        <end position="37"/>
    </location>
</feature>
<comment type="subcellular location">
    <subcellularLocation>
        <location evidence="1">Endoplasmic reticulum membrane</location>
        <topology evidence="1">Multi-pass membrane protein</topology>
    </subcellularLocation>
</comment>
<dbReference type="InterPro" id="IPR049941">
    <property type="entry name" value="LPLAT_7/PORCN-like"/>
</dbReference>